<evidence type="ECO:0000313" key="4">
    <source>
        <dbReference type="Proteomes" id="UP000321580"/>
    </source>
</evidence>
<name>A0A5C6RPX5_9BACT</name>
<organism evidence="3 4">
    <name type="scientific">Phaeodactylibacter luteus</name>
    <dbReference type="NCBI Taxonomy" id="1564516"/>
    <lineage>
        <taxon>Bacteria</taxon>
        <taxon>Pseudomonadati</taxon>
        <taxon>Bacteroidota</taxon>
        <taxon>Saprospiria</taxon>
        <taxon>Saprospirales</taxon>
        <taxon>Haliscomenobacteraceae</taxon>
        <taxon>Phaeodactylibacter</taxon>
    </lineage>
</organism>
<dbReference type="AlphaFoldDB" id="A0A5C6RPX5"/>
<evidence type="ECO:0000256" key="1">
    <source>
        <dbReference type="SAM" id="SignalP"/>
    </source>
</evidence>
<dbReference type="Proteomes" id="UP000321580">
    <property type="component" value="Unassembled WGS sequence"/>
</dbReference>
<evidence type="ECO:0000259" key="2">
    <source>
        <dbReference type="Pfam" id="PF18962"/>
    </source>
</evidence>
<feature type="domain" description="Secretion system C-terminal sorting" evidence="2">
    <location>
        <begin position="192"/>
        <end position="266"/>
    </location>
</feature>
<keyword evidence="4" id="KW-1185">Reference proteome</keyword>
<sequence length="268" mass="29184">MKKVALFTLAFMALGSLQAQDCAPNENVPDSVVVSPLPYNEMERPEAGIADTACVGSYFEFAFTFNIPSVYDLNGVQVPLNAVQVPAENGINELPSSMDYVCNPPDCLFEADSSGCILIYGTPTAEDQGVHDLSILAQIQTAIGINLDIVLPENLEPNSHYYLNIREEGFDNCLLVSTWEAAPLGIQLSSRPNPFGTLAQIEMEVARTGDYQFFVADMLGQKVHARTVNLFSGLNQLEFDGSNLPEGLYIYGVTDGRSAVTSKMIINR</sequence>
<feature type="signal peptide" evidence="1">
    <location>
        <begin position="1"/>
        <end position="19"/>
    </location>
</feature>
<proteinExistence type="predicted"/>
<dbReference type="NCBIfam" id="TIGR04183">
    <property type="entry name" value="Por_Secre_tail"/>
    <property type="match status" value="1"/>
</dbReference>
<dbReference type="InterPro" id="IPR026444">
    <property type="entry name" value="Secre_tail"/>
</dbReference>
<dbReference type="OrthoDB" id="1288696at2"/>
<keyword evidence="1" id="KW-0732">Signal</keyword>
<accession>A0A5C6RPX5</accession>
<dbReference type="Pfam" id="PF18962">
    <property type="entry name" value="Por_Secre_tail"/>
    <property type="match status" value="1"/>
</dbReference>
<dbReference type="RefSeq" id="WP_147167257.1">
    <property type="nucleotide sequence ID" value="NZ_VOOR01000016.1"/>
</dbReference>
<comment type="caution">
    <text evidence="3">The sequence shown here is derived from an EMBL/GenBank/DDBJ whole genome shotgun (WGS) entry which is preliminary data.</text>
</comment>
<evidence type="ECO:0000313" key="3">
    <source>
        <dbReference type="EMBL" id="TXB63422.1"/>
    </source>
</evidence>
<dbReference type="EMBL" id="VOOR01000016">
    <property type="protein sequence ID" value="TXB63422.1"/>
    <property type="molecule type" value="Genomic_DNA"/>
</dbReference>
<feature type="chain" id="PRO_5023064544" evidence="1">
    <location>
        <begin position="20"/>
        <end position="268"/>
    </location>
</feature>
<protein>
    <submittedName>
        <fullName evidence="3">T9SS type A sorting domain-containing protein</fullName>
    </submittedName>
</protein>
<reference evidence="3 4" key="1">
    <citation type="submission" date="2019-08" db="EMBL/GenBank/DDBJ databases">
        <title>Genome of Phaeodactylibacter luteus.</title>
        <authorList>
            <person name="Bowman J.P."/>
        </authorList>
    </citation>
    <scope>NUCLEOTIDE SEQUENCE [LARGE SCALE GENOMIC DNA]</scope>
    <source>
        <strain evidence="3 4">KCTC 42180</strain>
    </source>
</reference>
<gene>
    <name evidence="3" type="ORF">FRY97_09630</name>
</gene>